<protein>
    <recommendedName>
        <fullName evidence="4">RRM domain-containing protein</fullName>
    </recommendedName>
</protein>
<dbReference type="EMBL" id="CAJEWN010001399">
    <property type="protein sequence ID" value="CAD2197156.1"/>
    <property type="molecule type" value="Genomic_DNA"/>
</dbReference>
<evidence type="ECO:0000259" key="4">
    <source>
        <dbReference type="PROSITE" id="PS50102"/>
    </source>
</evidence>
<sequence length="138" mass="15635">MTDSSTENSEKFRNTKQNANGVFRNYTENSTTNIECSRLFVKNLSGVGKKNGWNEQKLRQLFEKFGAITDIKLKINDKSGAIKFAFVGFENSSSCQTAFEKLNGTFLRGKKLEPGGEGRGFVLLNLFPLLMLKEQWKH</sequence>
<dbReference type="InterPro" id="IPR000504">
    <property type="entry name" value="RRM_dom"/>
</dbReference>
<dbReference type="InterPro" id="IPR012677">
    <property type="entry name" value="Nucleotide-bd_a/b_plait_sf"/>
</dbReference>
<dbReference type="Pfam" id="PF00076">
    <property type="entry name" value="RRM_1"/>
    <property type="match status" value="1"/>
</dbReference>
<dbReference type="SUPFAM" id="SSF54928">
    <property type="entry name" value="RNA-binding domain, RBD"/>
    <property type="match status" value="1"/>
</dbReference>
<dbReference type="Proteomes" id="UP000580250">
    <property type="component" value="Unassembled WGS sequence"/>
</dbReference>
<gene>
    <name evidence="5" type="ORF">MENT_LOCUS50376</name>
</gene>
<evidence type="ECO:0000256" key="2">
    <source>
        <dbReference type="ARBA" id="ARBA00022884"/>
    </source>
</evidence>
<accession>A0A6V7XCV2</accession>
<evidence type="ECO:0000313" key="5">
    <source>
        <dbReference type="EMBL" id="CAD2197156.1"/>
    </source>
</evidence>
<dbReference type="SMART" id="SM00360">
    <property type="entry name" value="RRM"/>
    <property type="match status" value="1"/>
</dbReference>
<dbReference type="CDD" id="cd00590">
    <property type="entry name" value="RRM_SF"/>
    <property type="match status" value="1"/>
</dbReference>
<dbReference type="PANTHER" id="PTHR24012">
    <property type="entry name" value="RNA BINDING PROTEIN"/>
    <property type="match status" value="1"/>
</dbReference>
<evidence type="ECO:0000313" key="6">
    <source>
        <dbReference type="Proteomes" id="UP000580250"/>
    </source>
</evidence>
<comment type="caution">
    <text evidence="5">The sequence shown here is derived from an EMBL/GenBank/DDBJ whole genome shotgun (WGS) entry which is preliminary data.</text>
</comment>
<dbReference type="InterPro" id="IPR035979">
    <property type="entry name" value="RBD_domain_sf"/>
</dbReference>
<evidence type="ECO:0000256" key="1">
    <source>
        <dbReference type="ARBA" id="ARBA00022737"/>
    </source>
</evidence>
<dbReference type="GO" id="GO:0003723">
    <property type="term" value="F:RNA binding"/>
    <property type="evidence" value="ECO:0007669"/>
    <property type="project" value="UniProtKB-UniRule"/>
</dbReference>
<dbReference type="AlphaFoldDB" id="A0A6V7XCV2"/>
<dbReference type="OrthoDB" id="5382468at2759"/>
<organism evidence="5 6">
    <name type="scientific">Meloidogyne enterolobii</name>
    <name type="common">Root-knot nematode worm</name>
    <name type="synonym">Meloidogyne mayaguensis</name>
    <dbReference type="NCBI Taxonomy" id="390850"/>
    <lineage>
        <taxon>Eukaryota</taxon>
        <taxon>Metazoa</taxon>
        <taxon>Ecdysozoa</taxon>
        <taxon>Nematoda</taxon>
        <taxon>Chromadorea</taxon>
        <taxon>Rhabditida</taxon>
        <taxon>Tylenchina</taxon>
        <taxon>Tylenchomorpha</taxon>
        <taxon>Tylenchoidea</taxon>
        <taxon>Meloidogynidae</taxon>
        <taxon>Meloidogyninae</taxon>
        <taxon>Meloidogyne</taxon>
    </lineage>
</organism>
<reference evidence="5 6" key="1">
    <citation type="submission" date="2020-08" db="EMBL/GenBank/DDBJ databases">
        <authorList>
            <person name="Koutsovoulos G."/>
            <person name="Danchin GJ E."/>
        </authorList>
    </citation>
    <scope>NUCLEOTIDE SEQUENCE [LARGE SCALE GENOMIC DNA]</scope>
</reference>
<name>A0A6V7XCV2_MELEN</name>
<feature type="domain" description="RRM" evidence="4">
    <location>
        <begin position="37"/>
        <end position="113"/>
    </location>
</feature>
<dbReference type="PROSITE" id="PS50102">
    <property type="entry name" value="RRM"/>
    <property type="match status" value="1"/>
</dbReference>
<dbReference type="Gene3D" id="3.30.70.330">
    <property type="match status" value="1"/>
</dbReference>
<evidence type="ECO:0000256" key="3">
    <source>
        <dbReference type="PROSITE-ProRule" id="PRU00176"/>
    </source>
</evidence>
<proteinExistence type="predicted"/>
<keyword evidence="2 3" id="KW-0694">RNA-binding</keyword>
<keyword evidence="1" id="KW-0677">Repeat</keyword>